<protein>
    <recommendedName>
        <fullName evidence="3">DUF8173 domain-containing protein</fullName>
    </recommendedName>
</protein>
<keyword evidence="2" id="KW-0732">Signal</keyword>
<accession>A0A2T5G2C2</accession>
<feature type="transmembrane region" description="Helical" evidence="1">
    <location>
        <begin position="233"/>
        <end position="254"/>
    </location>
</feature>
<name>A0A2T5G2C2_9SPHN</name>
<keyword evidence="1" id="KW-0472">Membrane</keyword>
<dbReference type="RefSeq" id="WP_107966535.1">
    <property type="nucleotide sequence ID" value="NZ_NWBU01000004.1"/>
</dbReference>
<dbReference type="OrthoDB" id="1172790at2"/>
<evidence type="ECO:0000313" key="4">
    <source>
        <dbReference type="EMBL" id="PTQ13302.1"/>
    </source>
</evidence>
<proteinExistence type="predicted"/>
<feature type="transmembrane region" description="Helical" evidence="1">
    <location>
        <begin position="363"/>
        <end position="381"/>
    </location>
</feature>
<dbReference type="Pfam" id="PF26514">
    <property type="entry name" value="DUF8173"/>
    <property type="match status" value="1"/>
</dbReference>
<feature type="transmembrane region" description="Helical" evidence="1">
    <location>
        <begin position="306"/>
        <end position="327"/>
    </location>
</feature>
<evidence type="ECO:0000259" key="3">
    <source>
        <dbReference type="Pfam" id="PF26514"/>
    </source>
</evidence>
<dbReference type="Proteomes" id="UP000244162">
    <property type="component" value="Unassembled WGS sequence"/>
</dbReference>
<comment type="caution">
    <text evidence="4">The sequence shown here is derived from an EMBL/GenBank/DDBJ whole genome shotgun (WGS) entry which is preliminary data.</text>
</comment>
<dbReference type="AlphaFoldDB" id="A0A2T5G2C2"/>
<feature type="domain" description="DUF8173" evidence="3">
    <location>
        <begin position="206"/>
        <end position="385"/>
    </location>
</feature>
<keyword evidence="1" id="KW-0812">Transmembrane</keyword>
<sequence>MNRTWFISSVAALAVLLDVAAVAAATRTIRGTVPDDIIMAGKRIDVRADVTGDTVVAGRTVDIAGRIGDTLIAAGRRLTIGGAIRNDAILAGETVGIGGAVGDNLFAAGRSVAVEGRVGGKAIAFGGRVSLGPRAIVADARLAGGALIVAGTVARSLRLAGGEVQINGTVLGDANVVADHLRLGRTARIGGRLIVESARAPEVAPGAVVAGGISHRQPEEARRGVVAQVAARLVSALAMLIGLWILGAVLLLLAPNIVRDVQRSLTQRPLPSLGVGLLIAIAGLPFALLLALTLIGLPLALGVLSAYFFALGTAVPLFGLAIGRAWAVRRMGPEPRRSAVLARLAAVLLVVVLLGALPFVGSLVWVGTGLLGMGATGLALFERWRGRSGRGGTTALPPAGAAPAQ</sequence>
<keyword evidence="5" id="KW-1185">Reference proteome</keyword>
<dbReference type="InterPro" id="IPR058486">
    <property type="entry name" value="DUF8173"/>
</dbReference>
<dbReference type="EMBL" id="NWBU01000004">
    <property type="protein sequence ID" value="PTQ13302.1"/>
    <property type="molecule type" value="Genomic_DNA"/>
</dbReference>
<keyword evidence="1" id="KW-1133">Transmembrane helix</keyword>
<feature type="transmembrane region" description="Helical" evidence="1">
    <location>
        <begin position="339"/>
        <end position="357"/>
    </location>
</feature>
<feature type="transmembrane region" description="Helical" evidence="1">
    <location>
        <begin position="275"/>
        <end position="300"/>
    </location>
</feature>
<organism evidence="4 5">
    <name type="scientific">Sphingomonas oleivorans</name>
    <dbReference type="NCBI Taxonomy" id="1735121"/>
    <lineage>
        <taxon>Bacteria</taxon>
        <taxon>Pseudomonadati</taxon>
        <taxon>Pseudomonadota</taxon>
        <taxon>Alphaproteobacteria</taxon>
        <taxon>Sphingomonadales</taxon>
        <taxon>Sphingomonadaceae</taxon>
        <taxon>Sphingomonas</taxon>
    </lineage>
</organism>
<evidence type="ECO:0000256" key="2">
    <source>
        <dbReference type="SAM" id="SignalP"/>
    </source>
</evidence>
<feature type="signal peptide" evidence="2">
    <location>
        <begin position="1"/>
        <end position="23"/>
    </location>
</feature>
<reference evidence="4 5" key="1">
    <citation type="submission" date="2017-09" db="EMBL/GenBank/DDBJ databases">
        <title>Sphingomonas panjinensis sp.nov., isolated from oil-contaminated soil.</title>
        <authorList>
            <person name="Wang L."/>
            <person name="Chen L."/>
        </authorList>
    </citation>
    <scope>NUCLEOTIDE SEQUENCE [LARGE SCALE GENOMIC DNA]</scope>
    <source>
        <strain evidence="4 5">FW-11</strain>
    </source>
</reference>
<evidence type="ECO:0000256" key="1">
    <source>
        <dbReference type="SAM" id="Phobius"/>
    </source>
</evidence>
<feature type="chain" id="PRO_5015517865" description="DUF8173 domain-containing protein" evidence="2">
    <location>
        <begin position="24"/>
        <end position="405"/>
    </location>
</feature>
<evidence type="ECO:0000313" key="5">
    <source>
        <dbReference type="Proteomes" id="UP000244162"/>
    </source>
</evidence>
<gene>
    <name evidence="4" type="ORF">CLG96_04115</name>
</gene>